<dbReference type="KEGG" id="gtt:GUITHDRAFT_143661"/>
<feature type="signal peptide" evidence="2">
    <location>
        <begin position="1"/>
        <end position="19"/>
    </location>
</feature>
<reference evidence="3 5" key="1">
    <citation type="journal article" date="2012" name="Nature">
        <title>Algal genomes reveal evolutionary mosaicism and the fate of nucleomorphs.</title>
        <authorList>
            <consortium name="DOE Joint Genome Institute"/>
            <person name="Curtis B.A."/>
            <person name="Tanifuji G."/>
            <person name="Burki F."/>
            <person name="Gruber A."/>
            <person name="Irimia M."/>
            <person name="Maruyama S."/>
            <person name="Arias M.C."/>
            <person name="Ball S.G."/>
            <person name="Gile G.H."/>
            <person name="Hirakawa Y."/>
            <person name="Hopkins J.F."/>
            <person name="Kuo A."/>
            <person name="Rensing S.A."/>
            <person name="Schmutz J."/>
            <person name="Symeonidi A."/>
            <person name="Elias M."/>
            <person name="Eveleigh R.J."/>
            <person name="Herman E.K."/>
            <person name="Klute M.J."/>
            <person name="Nakayama T."/>
            <person name="Obornik M."/>
            <person name="Reyes-Prieto A."/>
            <person name="Armbrust E.V."/>
            <person name="Aves S.J."/>
            <person name="Beiko R.G."/>
            <person name="Coutinho P."/>
            <person name="Dacks J.B."/>
            <person name="Durnford D.G."/>
            <person name="Fast N.M."/>
            <person name="Green B.R."/>
            <person name="Grisdale C.J."/>
            <person name="Hempel F."/>
            <person name="Henrissat B."/>
            <person name="Hoppner M.P."/>
            <person name="Ishida K."/>
            <person name="Kim E."/>
            <person name="Koreny L."/>
            <person name="Kroth P.G."/>
            <person name="Liu Y."/>
            <person name="Malik S.B."/>
            <person name="Maier U.G."/>
            <person name="McRose D."/>
            <person name="Mock T."/>
            <person name="Neilson J.A."/>
            <person name="Onodera N.T."/>
            <person name="Poole A.M."/>
            <person name="Pritham E.J."/>
            <person name="Richards T.A."/>
            <person name="Rocap G."/>
            <person name="Roy S.W."/>
            <person name="Sarai C."/>
            <person name="Schaack S."/>
            <person name="Shirato S."/>
            <person name="Slamovits C.H."/>
            <person name="Spencer D.F."/>
            <person name="Suzuki S."/>
            <person name="Worden A.Z."/>
            <person name="Zauner S."/>
            <person name="Barry K."/>
            <person name="Bell C."/>
            <person name="Bharti A.K."/>
            <person name="Crow J.A."/>
            <person name="Grimwood J."/>
            <person name="Kramer R."/>
            <person name="Lindquist E."/>
            <person name="Lucas S."/>
            <person name="Salamov A."/>
            <person name="McFadden G.I."/>
            <person name="Lane C.E."/>
            <person name="Keeling P.J."/>
            <person name="Gray M.W."/>
            <person name="Grigoriev I.V."/>
            <person name="Archibald J.M."/>
        </authorList>
    </citation>
    <scope>NUCLEOTIDE SEQUENCE</scope>
    <source>
        <strain evidence="3 5">CCMP2712</strain>
    </source>
</reference>
<organism evidence="3">
    <name type="scientific">Guillardia theta (strain CCMP2712)</name>
    <name type="common">Cryptophyte</name>
    <dbReference type="NCBI Taxonomy" id="905079"/>
    <lineage>
        <taxon>Eukaryota</taxon>
        <taxon>Cryptophyceae</taxon>
        <taxon>Pyrenomonadales</taxon>
        <taxon>Geminigeraceae</taxon>
        <taxon>Guillardia</taxon>
    </lineage>
</organism>
<sequence length="345" mass="38459">MRAGMIPLLLSLLLVSVSAEYTYTACSKQADCTDKSYPYCKIIWNDSGMTTTSSAVKGTTYSGVCVQCNSDCDCDLNEYCANDFSLYMVESAIKTTAAAYKEEFSNKISTYYDVMKNYKIRSVCKKRELSKDYDFCVPSTTIRNDVITSVYDKVSYESQFRFHESNKNRFCGNFESNAFQQSETVKCLNYDGQKCATESYVTGNSYKTATFCFPGVKSKFVDDAGGCKAAGTEIDKLETEYESTMSKGGCKHGDKTCTGTGRPRVCVNGKWKLQYTPDMMGYEKTYDMVKDNIQLQTQITITLFASLCFFVAVICAVILMMKKPSAGQAPAAFEMKAQPDTQPQV</sequence>
<reference evidence="4" key="3">
    <citation type="submission" date="2015-06" db="UniProtKB">
        <authorList>
            <consortium name="EnsemblProtists"/>
        </authorList>
    </citation>
    <scope>IDENTIFICATION</scope>
</reference>
<keyword evidence="2" id="KW-0732">Signal</keyword>
<dbReference type="AlphaFoldDB" id="L1ISP5"/>
<dbReference type="GeneID" id="17296020"/>
<dbReference type="RefSeq" id="XP_005826238.1">
    <property type="nucleotide sequence ID" value="XM_005826181.1"/>
</dbReference>
<protein>
    <submittedName>
        <fullName evidence="3 4">Uncharacterized protein</fullName>
    </submittedName>
</protein>
<keyword evidence="5" id="KW-1185">Reference proteome</keyword>
<dbReference type="EMBL" id="JH993041">
    <property type="protein sequence ID" value="EKX39258.1"/>
    <property type="molecule type" value="Genomic_DNA"/>
</dbReference>
<gene>
    <name evidence="3" type="ORF">GUITHDRAFT_143661</name>
</gene>
<evidence type="ECO:0000313" key="5">
    <source>
        <dbReference type="Proteomes" id="UP000011087"/>
    </source>
</evidence>
<dbReference type="EnsemblProtists" id="EKX39258">
    <property type="protein sequence ID" value="EKX39258"/>
    <property type="gene ID" value="GUITHDRAFT_143661"/>
</dbReference>
<keyword evidence="1" id="KW-0472">Membrane</keyword>
<evidence type="ECO:0000256" key="1">
    <source>
        <dbReference type="SAM" id="Phobius"/>
    </source>
</evidence>
<evidence type="ECO:0000313" key="4">
    <source>
        <dbReference type="EnsemblProtists" id="EKX39258"/>
    </source>
</evidence>
<evidence type="ECO:0000256" key="2">
    <source>
        <dbReference type="SAM" id="SignalP"/>
    </source>
</evidence>
<accession>L1ISP5</accession>
<feature type="chain" id="PRO_5008770392" evidence="2">
    <location>
        <begin position="20"/>
        <end position="345"/>
    </location>
</feature>
<dbReference type="HOGENOM" id="CLU_805233_0_0_1"/>
<dbReference type="Proteomes" id="UP000011087">
    <property type="component" value="Unassembled WGS sequence"/>
</dbReference>
<keyword evidence="1" id="KW-1133">Transmembrane helix</keyword>
<proteinExistence type="predicted"/>
<keyword evidence="1" id="KW-0812">Transmembrane</keyword>
<evidence type="ECO:0000313" key="3">
    <source>
        <dbReference type="EMBL" id="EKX39258.1"/>
    </source>
</evidence>
<name>L1ISP5_GUITC</name>
<dbReference type="PaxDb" id="55529-EKX39258"/>
<feature type="transmembrane region" description="Helical" evidence="1">
    <location>
        <begin position="299"/>
        <end position="320"/>
    </location>
</feature>
<reference evidence="5" key="2">
    <citation type="submission" date="2012-11" db="EMBL/GenBank/DDBJ databases">
        <authorList>
            <person name="Kuo A."/>
            <person name="Curtis B.A."/>
            <person name="Tanifuji G."/>
            <person name="Burki F."/>
            <person name="Gruber A."/>
            <person name="Irimia M."/>
            <person name="Maruyama S."/>
            <person name="Arias M.C."/>
            <person name="Ball S.G."/>
            <person name="Gile G.H."/>
            <person name="Hirakawa Y."/>
            <person name="Hopkins J.F."/>
            <person name="Rensing S.A."/>
            <person name="Schmutz J."/>
            <person name="Symeonidi A."/>
            <person name="Elias M."/>
            <person name="Eveleigh R.J."/>
            <person name="Herman E.K."/>
            <person name="Klute M.J."/>
            <person name="Nakayama T."/>
            <person name="Obornik M."/>
            <person name="Reyes-Prieto A."/>
            <person name="Armbrust E.V."/>
            <person name="Aves S.J."/>
            <person name="Beiko R.G."/>
            <person name="Coutinho P."/>
            <person name="Dacks J.B."/>
            <person name="Durnford D.G."/>
            <person name="Fast N.M."/>
            <person name="Green B.R."/>
            <person name="Grisdale C."/>
            <person name="Hempe F."/>
            <person name="Henrissat B."/>
            <person name="Hoppner M.P."/>
            <person name="Ishida K.-I."/>
            <person name="Kim E."/>
            <person name="Koreny L."/>
            <person name="Kroth P.G."/>
            <person name="Liu Y."/>
            <person name="Malik S.-B."/>
            <person name="Maier U.G."/>
            <person name="McRose D."/>
            <person name="Mock T."/>
            <person name="Neilson J.A."/>
            <person name="Onodera N.T."/>
            <person name="Poole A.M."/>
            <person name="Pritham E.J."/>
            <person name="Richards T.A."/>
            <person name="Rocap G."/>
            <person name="Roy S.W."/>
            <person name="Sarai C."/>
            <person name="Schaack S."/>
            <person name="Shirato S."/>
            <person name="Slamovits C.H."/>
            <person name="Spencer D.F."/>
            <person name="Suzuki S."/>
            <person name="Worden A.Z."/>
            <person name="Zauner S."/>
            <person name="Barry K."/>
            <person name="Bell C."/>
            <person name="Bharti A.K."/>
            <person name="Crow J.A."/>
            <person name="Grimwood J."/>
            <person name="Kramer R."/>
            <person name="Lindquist E."/>
            <person name="Lucas S."/>
            <person name="Salamov A."/>
            <person name="McFadden G.I."/>
            <person name="Lane C.E."/>
            <person name="Keeling P.J."/>
            <person name="Gray M.W."/>
            <person name="Grigoriev I.V."/>
            <person name="Archibald J.M."/>
        </authorList>
    </citation>
    <scope>NUCLEOTIDE SEQUENCE</scope>
    <source>
        <strain evidence="5">CCMP2712</strain>
    </source>
</reference>